<dbReference type="Proteomes" id="UP000307507">
    <property type="component" value="Unassembled WGS sequence"/>
</dbReference>
<gene>
    <name evidence="1" type="ORF">E6C50_02560</name>
</gene>
<evidence type="ECO:0000313" key="2">
    <source>
        <dbReference type="Proteomes" id="UP000307507"/>
    </source>
</evidence>
<dbReference type="EMBL" id="SSNZ01000001">
    <property type="protein sequence ID" value="THF53104.1"/>
    <property type="molecule type" value="Genomic_DNA"/>
</dbReference>
<protein>
    <submittedName>
        <fullName evidence="1">Uncharacterized protein</fullName>
    </submittedName>
</protein>
<evidence type="ECO:0000313" key="1">
    <source>
        <dbReference type="EMBL" id="THF53104.1"/>
    </source>
</evidence>
<dbReference type="RefSeq" id="WP_136401628.1">
    <property type="nucleotide sequence ID" value="NZ_SSNZ01000001.1"/>
</dbReference>
<dbReference type="OrthoDB" id="1257541at2"/>
<dbReference type="AlphaFoldDB" id="A0A4S4A3T0"/>
<accession>A0A4S4A3T0</accession>
<reference evidence="1 2" key="1">
    <citation type="submission" date="2019-04" db="EMBL/GenBank/DDBJ databases">
        <title>Flavobacterium sp. nov. isolated from construction timber.</title>
        <authorList>
            <person name="Lin S.-Y."/>
            <person name="Chang C.-T."/>
            <person name="Young C.-C."/>
        </authorList>
    </citation>
    <scope>NUCLEOTIDE SEQUENCE [LARGE SCALE GENOMIC DNA]</scope>
    <source>
        <strain evidence="1 2">CC-CTC003</strain>
    </source>
</reference>
<sequence>MERLTNDDQAVYQAAQIEIDQFDLKEGEKIIAYFSEVPPIRGFPYKIIIIETPDGTILSRFRQWDTEYNFSQWINGIYNLDRLRIITDEKKLSESDIALLKEQLLKLKQIQLPESIRNEKAIILDCSEWKFGFLLADKNIDYTWRAATEAIELFVPIIELIRKQHQFR</sequence>
<proteinExistence type="predicted"/>
<comment type="caution">
    <text evidence="1">The sequence shown here is derived from an EMBL/GenBank/DDBJ whole genome shotgun (WGS) entry which is preliminary data.</text>
</comment>
<name>A0A4S4A3T0_9FLAO</name>
<organism evidence="1 2">
    <name type="scientific">Flavobacterium supellecticarium</name>
    <dbReference type="NCBI Taxonomy" id="2565924"/>
    <lineage>
        <taxon>Bacteria</taxon>
        <taxon>Pseudomonadati</taxon>
        <taxon>Bacteroidota</taxon>
        <taxon>Flavobacteriia</taxon>
        <taxon>Flavobacteriales</taxon>
        <taxon>Flavobacteriaceae</taxon>
        <taxon>Flavobacterium</taxon>
    </lineage>
</organism>
<keyword evidence="2" id="KW-1185">Reference proteome</keyword>